<dbReference type="InterPro" id="IPR036707">
    <property type="entry name" value="MinE_sf"/>
</dbReference>
<dbReference type="InterPro" id="IPR005527">
    <property type="entry name" value="MinE"/>
</dbReference>
<dbReference type="GO" id="GO:0032955">
    <property type="term" value="P:regulation of division septum assembly"/>
    <property type="evidence" value="ECO:0007669"/>
    <property type="project" value="InterPro"/>
</dbReference>
<dbReference type="EMBL" id="JADINH010000159">
    <property type="protein sequence ID" value="MBO8416220.1"/>
    <property type="molecule type" value="Genomic_DNA"/>
</dbReference>
<name>A0A9D9DD62_9GAMM</name>
<sequence length="99" mass="11225">MSLINVISEAIFGKEKEKSAREEAKQRLHLVLINDRAGMNTPDFLPKLRMEIIEVLKKYVPIAGEDDVEVNIARKDETSIMELSVSLDRKQDDNLKGAD</sequence>
<evidence type="ECO:0000256" key="4">
    <source>
        <dbReference type="HAMAP-Rule" id="MF_00262"/>
    </source>
</evidence>
<keyword evidence="4" id="KW-0131">Cell cycle</keyword>
<dbReference type="NCBIfam" id="TIGR01215">
    <property type="entry name" value="minE"/>
    <property type="match status" value="1"/>
</dbReference>
<keyword evidence="4 5" id="KW-0132">Cell division</keyword>
<proteinExistence type="inferred from homology"/>
<dbReference type="NCBIfam" id="NF001422">
    <property type="entry name" value="PRK00296.1"/>
    <property type="match status" value="1"/>
</dbReference>
<comment type="caution">
    <text evidence="5">The sequence shown here is derived from an EMBL/GenBank/DDBJ whole genome shotgun (WGS) entry which is preliminary data.</text>
</comment>
<gene>
    <name evidence="4 5" type="primary">minE</name>
    <name evidence="5" type="ORF">IAB19_07575</name>
</gene>
<comment type="function">
    <text evidence="3 4">Prevents the cell division inhibition by proteins MinC and MinD at internal division sites while permitting inhibition at polar sites. This ensures cell division at the proper site by restricting the formation of a division septum at the midpoint of the long axis of the cell.</text>
</comment>
<evidence type="ECO:0000256" key="3">
    <source>
        <dbReference type="ARBA" id="ARBA00025265"/>
    </source>
</evidence>
<dbReference type="Pfam" id="PF03776">
    <property type="entry name" value="MinE"/>
    <property type="match status" value="1"/>
</dbReference>
<dbReference type="HAMAP" id="MF_00262">
    <property type="entry name" value="MinE"/>
    <property type="match status" value="1"/>
</dbReference>
<dbReference type="SUPFAM" id="SSF55229">
    <property type="entry name" value="Cell division protein MinE topological specificity domain"/>
    <property type="match status" value="1"/>
</dbReference>
<dbReference type="AlphaFoldDB" id="A0A9D9DD62"/>
<evidence type="ECO:0000313" key="5">
    <source>
        <dbReference type="EMBL" id="MBO8416220.1"/>
    </source>
</evidence>
<accession>A0A9D9DD62</accession>
<evidence type="ECO:0000256" key="1">
    <source>
        <dbReference type="ARBA" id="ARBA00008168"/>
    </source>
</evidence>
<dbReference type="Gene3D" id="3.30.1070.10">
    <property type="entry name" value="Cell division topological specificity factor MinE"/>
    <property type="match status" value="1"/>
</dbReference>
<evidence type="ECO:0000313" key="6">
    <source>
        <dbReference type="Proteomes" id="UP000823631"/>
    </source>
</evidence>
<reference evidence="5" key="2">
    <citation type="journal article" date="2021" name="PeerJ">
        <title>Extensive microbial diversity within the chicken gut microbiome revealed by metagenomics and culture.</title>
        <authorList>
            <person name="Gilroy R."/>
            <person name="Ravi A."/>
            <person name="Getino M."/>
            <person name="Pursley I."/>
            <person name="Horton D.L."/>
            <person name="Alikhan N.F."/>
            <person name="Baker D."/>
            <person name="Gharbi K."/>
            <person name="Hall N."/>
            <person name="Watson M."/>
            <person name="Adriaenssens E.M."/>
            <person name="Foster-Nyarko E."/>
            <person name="Jarju S."/>
            <person name="Secka A."/>
            <person name="Antonio M."/>
            <person name="Oren A."/>
            <person name="Chaudhuri R.R."/>
            <person name="La Ragione R."/>
            <person name="Hildebrand F."/>
            <person name="Pallen M.J."/>
        </authorList>
    </citation>
    <scope>NUCLEOTIDE SEQUENCE</scope>
    <source>
        <strain evidence="5">17213</strain>
    </source>
</reference>
<organism evidence="5 6">
    <name type="scientific">Candidatus Avisuccinivibrio stercorigallinarum</name>
    <dbReference type="NCBI Taxonomy" id="2840704"/>
    <lineage>
        <taxon>Bacteria</taxon>
        <taxon>Pseudomonadati</taxon>
        <taxon>Pseudomonadota</taxon>
        <taxon>Gammaproteobacteria</taxon>
        <taxon>Aeromonadales</taxon>
        <taxon>Succinivibrionaceae</taxon>
        <taxon>Succinivibrionaceae incertae sedis</taxon>
        <taxon>Candidatus Avisuccinivibrio</taxon>
    </lineage>
</organism>
<dbReference type="GO" id="GO:0051301">
    <property type="term" value="P:cell division"/>
    <property type="evidence" value="ECO:0007669"/>
    <property type="project" value="UniProtKB-KW"/>
</dbReference>
<protein>
    <recommendedName>
        <fullName evidence="2 4">Cell division topological specificity factor</fullName>
    </recommendedName>
</protein>
<evidence type="ECO:0000256" key="2">
    <source>
        <dbReference type="ARBA" id="ARBA00020112"/>
    </source>
</evidence>
<comment type="similarity">
    <text evidence="1 4">Belongs to the MinE family.</text>
</comment>
<dbReference type="Proteomes" id="UP000823631">
    <property type="component" value="Unassembled WGS sequence"/>
</dbReference>
<reference evidence="5" key="1">
    <citation type="submission" date="2020-10" db="EMBL/GenBank/DDBJ databases">
        <authorList>
            <person name="Gilroy R."/>
        </authorList>
    </citation>
    <scope>NUCLEOTIDE SEQUENCE</scope>
    <source>
        <strain evidence="5">17213</strain>
    </source>
</reference>